<evidence type="ECO:0000313" key="4">
    <source>
        <dbReference type="EMBL" id="QTD43752.1"/>
    </source>
</evidence>
<dbReference type="Proteomes" id="UP000663903">
    <property type="component" value="Chromosome"/>
</dbReference>
<feature type="chain" id="PRO_5037225451" evidence="2">
    <location>
        <begin position="31"/>
        <end position="156"/>
    </location>
</feature>
<feature type="compositionally biased region" description="Low complexity" evidence="1">
    <location>
        <begin position="86"/>
        <end position="101"/>
    </location>
</feature>
<dbReference type="Pfam" id="PF13511">
    <property type="entry name" value="DUF4124"/>
    <property type="match status" value="1"/>
</dbReference>
<feature type="signal peptide" evidence="2">
    <location>
        <begin position="1"/>
        <end position="30"/>
    </location>
</feature>
<evidence type="ECO:0000256" key="2">
    <source>
        <dbReference type="SAM" id="SignalP"/>
    </source>
</evidence>
<dbReference type="InterPro" id="IPR025392">
    <property type="entry name" value="DUF4124"/>
</dbReference>
<organism evidence="4 5">
    <name type="scientific">Ottowia testudinis</name>
    <dbReference type="NCBI Taxonomy" id="2816950"/>
    <lineage>
        <taxon>Bacteria</taxon>
        <taxon>Pseudomonadati</taxon>
        <taxon>Pseudomonadota</taxon>
        <taxon>Betaproteobacteria</taxon>
        <taxon>Burkholderiales</taxon>
        <taxon>Comamonadaceae</taxon>
        <taxon>Ottowia</taxon>
    </lineage>
</organism>
<keyword evidence="2" id="KW-0732">Signal</keyword>
<evidence type="ECO:0000256" key="1">
    <source>
        <dbReference type="SAM" id="MobiDB-lite"/>
    </source>
</evidence>
<name>A0A975CDA5_9BURK</name>
<protein>
    <submittedName>
        <fullName evidence="4">DUF4124 domain-containing protein</fullName>
    </submittedName>
</protein>
<evidence type="ECO:0000313" key="5">
    <source>
        <dbReference type="Proteomes" id="UP000663903"/>
    </source>
</evidence>
<proteinExistence type="predicted"/>
<dbReference type="RefSeq" id="WP_208007161.1">
    <property type="nucleotide sequence ID" value="NZ_CP071796.1"/>
</dbReference>
<gene>
    <name evidence="4" type="ORF">J1M35_11330</name>
</gene>
<dbReference type="EMBL" id="CP071796">
    <property type="protein sequence ID" value="QTD43752.1"/>
    <property type="molecule type" value="Genomic_DNA"/>
</dbReference>
<dbReference type="KEGG" id="otd:J1M35_11330"/>
<accession>A0A975CDA5</accession>
<evidence type="ECO:0000259" key="3">
    <source>
        <dbReference type="Pfam" id="PF13511"/>
    </source>
</evidence>
<feature type="region of interest" description="Disordered" evidence="1">
    <location>
        <begin position="68"/>
        <end position="105"/>
    </location>
</feature>
<keyword evidence="5" id="KW-1185">Reference proteome</keyword>
<feature type="domain" description="DUF4124" evidence="3">
    <location>
        <begin position="20"/>
        <end position="73"/>
    </location>
</feature>
<reference evidence="4" key="1">
    <citation type="submission" date="2021-03" db="EMBL/GenBank/DDBJ databases">
        <title>Ottowia sp. 27C isolated from the cloaca of a Giant Asian pond turtle (Heosemys grandis).</title>
        <authorList>
            <person name="Spergser J."/>
            <person name="Busse H.-J."/>
        </authorList>
    </citation>
    <scope>NUCLEOTIDE SEQUENCE</scope>
    <source>
        <strain evidence="4">27C</strain>
    </source>
</reference>
<sequence>MKTAHRSHPHLAITLLIGSALLAGASSAQAQIKRWVDERGMVHYGDAAPQARPAGAVTSVAPTEPLTPAEQAAAAQRLQKYRDQLAEPPQAPASAASSPAARGLPTGNSCADQWARYNAAYACMDRYRMTRGGIRPEAFDKCPVVAQPSCPAPGSQ</sequence>
<dbReference type="AlphaFoldDB" id="A0A975CDA5"/>